<accession>A0A540WL29</accession>
<dbReference type="Pfam" id="PF13646">
    <property type="entry name" value="HEAT_2"/>
    <property type="match status" value="2"/>
</dbReference>
<dbReference type="Pfam" id="PF03130">
    <property type="entry name" value="HEAT_PBS"/>
    <property type="match status" value="1"/>
</dbReference>
<dbReference type="PANTHER" id="PTHR12697">
    <property type="entry name" value="PBS LYASE HEAT-LIKE PROTEIN"/>
    <property type="match status" value="1"/>
</dbReference>
<dbReference type="InterPro" id="IPR016024">
    <property type="entry name" value="ARM-type_fold"/>
</dbReference>
<comment type="caution">
    <text evidence="1">The sequence shown here is derived from an EMBL/GenBank/DDBJ whole genome shotgun (WGS) entry which is preliminary data.</text>
</comment>
<dbReference type="AlphaFoldDB" id="A0A540WL29"/>
<name>A0A540WL29_9BACT</name>
<dbReference type="SUPFAM" id="SSF48371">
    <property type="entry name" value="ARM repeat"/>
    <property type="match status" value="2"/>
</dbReference>
<evidence type="ECO:0000313" key="1">
    <source>
        <dbReference type="EMBL" id="TQF09718.1"/>
    </source>
</evidence>
<dbReference type="Proteomes" id="UP000315369">
    <property type="component" value="Unassembled WGS sequence"/>
</dbReference>
<dbReference type="SMART" id="SM00567">
    <property type="entry name" value="EZ_HEAT"/>
    <property type="match status" value="9"/>
</dbReference>
<dbReference type="OrthoDB" id="9812352at2"/>
<organism evidence="1 2">
    <name type="scientific">Myxococcus llanfairpwllgwyngyllgogerychwyrndrobwllllantysiliogogogochensis</name>
    <dbReference type="NCBI Taxonomy" id="2590453"/>
    <lineage>
        <taxon>Bacteria</taxon>
        <taxon>Pseudomonadati</taxon>
        <taxon>Myxococcota</taxon>
        <taxon>Myxococcia</taxon>
        <taxon>Myxococcales</taxon>
        <taxon>Cystobacterineae</taxon>
        <taxon>Myxococcaceae</taxon>
        <taxon>Myxococcus</taxon>
    </lineage>
</organism>
<dbReference type="InterPro" id="IPR011989">
    <property type="entry name" value="ARM-like"/>
</dbReference>
<dbReference type="PANTHER" id="PTHR12697:SF5">
    <property type="entry name" value="DEOXYHYPUSINE HYDROXYLASE"/>
    <property type="match status" value="1"/>
</dbReference>
<proteinExistence type="predicted"/>
<protein>
    <submittedName>
        <fullName evidence="1">HEAT repeat domain-containing protein</fullName>
    </submittedName>
</protein>
<keyword evidence="2" id="KW-1185">Reference proteome</keyword>
<dbReference type="Gene3D" id="1.25.10.10">
    <property type="entry name" value="Leucine-rich Repeat Variant"/>
    <property type="match status" value="2"/>
</dbReference>
<sequence length="531" mass="56954">MSRPIAAWCVAAAILCLTGCKSDPNTPEYWEGTLQQTRRAEDRVRLIEAMRSKTKVTETFLPMLHEALSQERKPEVKAALARAIGDVHHASSVEPLSAAIDPAAGDMSAQLANKAMVTALGAIGDVRAVPALVPLLRAKDTYARIEAIQVLGTMKAKEAVEPLIVLATDEGVEPFLNKKAIEALGHIGDGRAAPALIRMLTKERKGKSFYVESSFALYQLGQPAADALLPALEGRDSELLAWAKTNGVNPASYPMKAATVLGDLREKRAVEPLLKLLTFSHSDVQIQSLVRMQAADALGRLRAPEAVKPLSTLVLETDPTVRDAYVRALVRLGGRDAMPALEKAAGTGDWYSREIAVKGLAMLGDARELPLLQKIAAAEPARTAADCKATGEEGCDDAAALGKKRADIVTGHAALLEAGQACSGNAGCWVQRMDKASKPMLERAALEVGRTGSGDHVPALAAKLGERDTEVRLAFILATGWLLDGSKDAAKKVRDTTLPDLRKQLQEEQGVTQLASVNEDLRRLLMRIERT</sequence>
<reference evidence="1 2" key="1">
    <citation type="submission" date="2019-06" db="EMBL/GenBank/DDBJ databases">
        <authorList>
            <person name="Livingstone P."/>
            <person name="Whitworth D."/>
        </authorList>
    </citation>
    <scope>NUCLEOTIDE SEQUENCE [LARGE SCALE GENOMIC DNA]</scope>
    <source>
        <strain evidence="1 2">AM401</strain>
    </source>
</reference>
<evidence type="ECO:0000313" key="2">
    <source>
        <dbReference type="Proteomes" id="UP000315369"/>
    </source>
</evidence>
<dbReference type="EMBL" id="VIFM01000315">
    <property type="protein sequence ID" value="TQF09718.1"/>
    <property type="molecule type" value="Genomic_DNA"/>
</dbReference>
<dbReference type="InterPro" id="IPR004155">
    <property type="entry name" value="PBS_lyase_HEAT"/>
</dbReference>
<gene>
    <name evidence="1" type="ORF">FJV41_43170</name>
</gene>
<dbReference type="GO" id="GO:0016491">
    <property type="term" value="F:oxidoreductase activity"/>
    <property type="evidence" value="ECO:0007669"/>
    <property type="project" value="TreeGrafter"/>
</dbReference>